<keyword evidence="2" id="KW-1185">Reference proteome</keyword>
<dbReference type="GO" id="GO:0071169">
    <property type="term" value="P:establishment of protein localization to chromatin"/>
    <property type="evidence" value="ECO:0007669"/>
    <property type="project" value="TreeGrafter"/>
</dbReference>
<dbReference type="Ensembl" id="ENSEBUT00000025811.1">
    <property type="protein sequence ID" value="ENSEBUP00000025234.1"/>
    <property type="gene ID" value="ENSEBUG00000015569.1"/>
</dbReference>
<reference evidence="1" key="2">
    <citation type="submission" date="2025-09" db="UniProtKB">
        <authorList>
            <consortium name="Ensembl"/>
        </authorList>
    </citation>
    <scope>IDENTIFICATION</scope>
</reference>
<dbReference type="GO" id="GO:0048565">
    <property type="term" value="P:digestive tract development"/>
    <property type="evidence" value="ECO:0007669"/>
    <property type="project" value="TreeGrafter"/>
</dbReference>
<dbReference type="GO" id="GO:0061775">
    <property type="term" value="F:cohesin loader activity"/>
    <property type="evidence" value="ECO:0007669"/>
    <property type="project" value="InterPro"/>
</dbReference>
<accession>A0A8C4R600</accession>
<dbReference type="InterPro" id="IPR016024">
    <property type="entry name" value="ARM-type_fold"/>
</dbReference>
<protein>
    <recommendedName>
        <fullName evidence="3">Nipped-B-like protein</fullName>
    </recommendedName>
</protein>
<dbReference type="GO" id="GO:0003007">
    <property type="term" value="P:heart morphogenesis"/>
    <property type="evidence" value="ECO:0007669"/>
    <property type="project" value="TreeGrafter"/>
</dbReference>
<sequence length="245" mass="27877">MQRGVHGRLLDNATSVREAAVDLLGRSVLSRPILTAQYLDMLLERILDTGISVRKRVIKILRDICLDQPDCPRITEMCVKMIRRVNDEEGIKKLVNETFQKLWFSPSPAHDSAGMIRKVQNITDVVSACKDTGFDWFEQLLQNLLKLEEDSASRPVRQACSQIINCLVDSMLKYDEGKSYTIWYSVRKVPFCSKCSPPTNHILRYTNYSRDGHSVVHSYLLSYNCFSSHSVVIFSPPSTPIVIPP</sequence>
<dbReference type="PANTHER" id="PTHR21704">
    <property type="entry name" value="NIPPED-B-LIKE PROTEIN DELANGIN SCC2-RELATED"/>
    <property type="match status" value="1"/>
</dbReference>
<dbReference type="Pfam" id="PF12765">
    <property type="entry name" value="Cohesin_HEAT"/>
    <property type="match status" value="1"/>
</dbReference>
<dbReference type="PANTHER" id="PTHR21704:SF18">
    <property type="entry name" value="NIPPED-B-LIKE PROTEIN"/>
    <property type="match status" value="1"/>
</dbReference>
<evidence type="ECO:0008006" key="3">
    <source>
        <dbReference type="Google" id="ProtNLM"/>
    </source>
</evidence>
<dbReference type="Proteomes" id="UP000694388">
    <property type="component" value="Unplaced"/>
</dbReference>
<dbReference type="AlphaFoldDB" id="A0A8C4R600"/>
<organism evidence="1 2">
    <name type="scientific">Eptatretus burgeri</name>
    <name type="common">Inshore hagfish</name>
    <dbReference type="NCBI Taxonomy" id="7764"/>
    <lineage>
        <taxon>Eukaryota</taxon>
        <taxon>Metazoa</taxon>
        <taxon>Chordata</taxon>
        <taxon>Craniata</taxon>
        <taxon>Vertebrata</taxon>
        <taxon>Cyclostomata</taxon>
        <taxon>Myxini</taxon>
        <taxon>Myxiniformes</taxon>
        <taxon>Myxinidae</taxon>
        <taxon>Eptatretinae</taxon>
        <taxon>Eptatretus</taxon>
    </lineage>
</organism>
<evidence type="ECO:0000313" key="1">
    <source>
        <dbReference type="Ensembl" id="ENSEBUP00000025234.1"/>
    </source>
</evidence>
<dbReference type="Gene3D" id="1.25.10.10">
    <property type="entry name" value="Leucine-rich Repeat Variant"/>
    <property type="match status" value="1"/>
</dbReference>
<dbReference type="GO" id="GO:0003682">
    <property type="term" value="F:chromatin binding"/>
    <property type="evidence" value="ECO:0007669"/>
    <property type="project" value="TreeGrafter"/>
</dbReference>
<dbReference type="GO" id="GO:0048703">
    <property type="term" value="P:embryonic viscerocranium morphogenesis"/>
    <property type="evidence" value="ECO:0007669"/>
    <property type="project" value="TreeGrafter"/>
</dbReference>
<dbReference type="GO" id="GO:0140588">
    <property type="term" value="P:chromatin looping"/>
    <property type="evidence" value="ECO:0007669"/>
    <property type="project" value="InterPro"/>
</dbReference>
<dbReference type="GO" id="GO:0010468">
    <property type="term" value="P:regulation of gene expression"/>
    <property type="evidence" value="ECO:0007669"/>
    <property type="project" value="InterPro"/>
</dbReference>
<dbReference type="GeneTree" id="ENSGT00390000010427"/>
<name>A0A8C4R600_EPTBU</name>
<dbReference type="InterPro" id="IPR011989">
    <property type="entry name" value="ARM-like"/>
</dbReference>
<dbReference type="GO" id="GO:0090694">
    <property type="term" value="C:Scc2-Scc4 cohesin loading complex"/>
    <property type="evidence" value="ECO:0007669"/>
    <property type="project" value="TreeGrafter"/>
</dbReference>
<dbReference type="GO" id="GO:0007420">
    <property type="term" value="P:brain development"/>
    <property type="evidence" value="ECO:0007669"/>
    <property type="project" value="TreeGrafter"/>
</dbReference>
<dbReference type="GO" id="GO:1990414">
    <property type="term" value="P:replication-born double-strand break repair via sister chromatid exchange"/>
    <property type="evidence" value="ECO:0007669"/>
    <property type="project" value="TreeGrafter"/>
</dbReference>
<evidence type="ECO:0000313" key="2">
    <source>
        <dbReference type="Proteomes" id="UP000694388"/>
    </source>
</evidence>
<reference evidence="1" key="1">
    <citation type="submission" date="2025-08" db="UniProtKB">
        <authorList>
            <consortium name="Ensembl"/>
        </authorList>
    </citation>
    <scope>IDENTIFICATION</scope>
</reference>
<dbReference type="GO" id="GO:0034087">
    <property type="term" value="P:establishment of mitotic sister chromatid cohesion"/>
    <property type="evidence" value="ECO:0007669"/>
    <property type="project" value="TreeGrafter"/>
</dbReference>
<proteinExistence type="predicted"/>
<dbReference type="InterPro" id="IPR026003">
    <property type="entry name" value="Cohesin_HEAT"/>
</dbReference>
<dbReference type="SUPFAM" id="SSF48371">
    <property type="entry name" value="ARM repeat"/>
    <property type="match status" value="1"/>
</dbReference>
<dbReference type="InterPro" id="IPR033031">
    <property type="entry name" value="Scc2/Nipped-B"/>
</dbReference>